<sequence>MKQTLGTVSEKTVILVNGVPASGKSSVAVRLSHHFALPYLTVDGIKEPFMHCFPQVDRQLNRQLGRAAYQAIWAIVAQASAQCVYVIDAWFGFQPKDDLRRYLQQAGVTQVVEIWNQISPELAVARYAARLHQRAKGHPGAEYLPELRELAERAAPMALGPVLRVDQSQPLDMPQIIAWLQNTLSASTDSRSSAAFAASGQSYRLASR</sequence>
<dbReference type="Gene3D" id="3.40.50.300">
    <property type="entry name" value="P-loop containing nucleotide triphosphate hydrolases"/>
    <property type="match status" value="1"/>
</dbReference>
<dbReference type="EMBL" id="LR134117">
    <property type="protein sequence ID" value="VDZ63599.1"/>
    <property type="molecule type" value="Genomic_DNA"/>
</dbReference>
<dbReference type="InterPro" id="IPR027417">
    <property type="entry name" value="P-loop_NTPase"/>
</dbReference>
<gene>
    <name evidence="1" type="ORF">NCTC11214_04546</name>
</gene>
<proteinExistence type="predicted"/>
<dbReference type="KEGG" id="sof:NCTC11214_04546"/>
<dbReference type="AlphaFoldDB" id="A0A3S4DQK4"/>
<name>A0A3S4DQK4_SEROD</name>
<dbReference type="RefSeq" id="WP_227745688.1">
    <property type="nucleotide sequence ID" value="NZ_LR134117.1"/>
</dbReference>
<evidence type="ECO:0000313" key="1">
    <source>
        <dbReference type="EMBL" id="VDZ63599.1"/>
    </source>
</evidence>
<protein>
    <recommendedName>
        <fullName evidence="3">Glucokinase</fullName>
    </recommendedName>
</protein>
<reference evidence="1 2" key="1">
    <citation type="submission" date="2018-12" db="EMBL/GenBank/DDBJ databases">
        <authorList>
            <consortium name="Pathogen Informatics"/>
        </authorList>
    </citation>
    <scope>NUCLEOTIDE SEQUENCE [LARGE SCALE GENOMIC DNA]</scope>
    <source>
        <strain evidence="1 2">NCTC11214</strain>
    </source>
</reference>
<accession>A0A3S4DQK4</accession>
<evidence type="ECO:0000313" key="2">
    <source>
        <dbReference type="Proteomes" id="UP000281391"/>
    </source>
</evidence>
<dbReference type="Proteomes" id="UP000281391">
    <property type="component" value="Chromosome"/>
</dbReference>
<organism evidence="1 2">
    <name type="scientific">Serratia odorifera</name>
    <dbReference type="NCBI Taxonomy" id="618"/>
    <lineage>
        <taxon>Bacteria</taxon>
        <taxon>Pseudomonadati</taxon>
        <taxon>Pseudomonadota</taxon>
        <taxon>Gammaproteobacteria</taxon>
        <taxon>Enterobacterales</taxon>
        <taxon>Yersiniaceae</taxon>
        <taxon>Serratia</taxon>
    </lineage>
</organism>
<dbReference type="SUPFAM" id="SSF52540">
    <property type="entry name" value="P-loop containing nucleoside triphosphate hydrolases"/>
    <property type="match status" value="1"/>
</dbReference>
<evidence type="ECO:0008006" key="3">
    <source>
        <dbReference type="Google" id="ProtNLM"/>
    </source>
</evidence>